<dbReference type="Gene3D" id="3.30.460.10">
    <property type="entry name" value="Beta Polymerase, domain 2"/>
    <property type="match status" value="1"/>
</dbReference>
<dbReference type="RefSeq" id="WP_010923541.1">
    <property type="nucleotide sequence ID" value="NZ_LT549890.1"/>
</dbReference>
<dbReference type="AlphaFoldDB" id="A0A157T241"/>
<evidence type="ECO:0000313" key="2">
    <source>
        <dbReference type="EMBL" id="QPG48771.1"/>
    </source>
</evidence>
<name>A0A157T241_SACSO</name>
<accession>A0A157T241</accession>
<feature type="domain" description="Polymerase nucleotidyl transferase" evidence="1">
    <location>
        <begin position="21"/>
        <end position="90"/>
    </location>
</feature>
<dbReference type="SUPFAM" id="SSF81301">
    <property type="entry name" value="Nucleotidyltransferase"/>
    <property type="match status" value="1"/>
</dbReference>
<dbReference type="EMBL" id="LT549890">
    <property type="protein sequence ID" value="SAI85329.1"/>
    <property type="molecule type" value="Genomic_DNA"/>
</dbReference>
<protein>
    <submittedName>
        <fullName evidence="2">Nucleotidyltransferase domain-containing protein</fullName>
    </submittedName>
    <submittedName>
        <fullName evidence="3">Transposase in transposon ISC!229</fullName>
    </submittedName>
</protein>
<evidence type="ECO:0000313" key="3">
    <source>
        <dbReference type="EMBL" id="SAI85329.1"/>
    </source>
</evidence>
<dbReference type="OrthoDB" id="9287at2157"/>
<dbReference type="OMA" id="DAKRYWK"/>
<gene>
    <name evidence="2" type="ORF">HFC64_01175</name>
    <name evidence="3" type="ORF">SSOP1_1775</name>
</gene>
<reference evidence="3" key="2">
    <citation type="submission" date="2016-04" db="EMBL/GenBank/DDBJ databases">
        <authorList>
            <person name="Evans L.H."/>
            <person name="Alamgir A."/>
            <person name="Owens N."/>
            <person name="Weber N.D."/>
            <person name="Virtaneva K."/>
            <person name="Barbian K."/>
            <person name="Babar A."/>
            <person name="Rosenke K."/>
        </authorList>
    </citation>
    <scope>NUCLEOTIDE SEQUENCE</scope>
    <source>
        <strain evidence="3">P1</strain>
    </source>
</reference>
<dbReference type="GeneID" id="7806660"/>
<proteinExistence type="predicted"/>
<organism evidence="3 4">
    <name type="scientific">Saccharolobus solfataricus</name>
    <name type="common">Sulfolobus solfataricus</name>
    <dbReference type="NCBI Taxonomy" id="2287"/>
    <lineage>
        <taxon>Archaea</taxon>
        <taxon>Thermoproteota</taxon>
        <taxon>Thermoprotei</taxon>
        <taxon>Sulfolobales</taxon>
        <taxon>Sulfolobaceae</taxon>
        <taxon>Saccharolobus</taxon>
    </lineage>
</organism>
<dbReference type="PATRIC" id="fig|2287.9.peg.1860"/>
<dbReference type="Pfam" id="PF01909">
    <property type="entry name" value="NTP_transf_2"/>
    <property type="match status" value="1"/>
</dbReference>
<keyword evidence="2" id="KW-0808">Transferase</keyword>
<evidence type="ECO:0000313" key="4">
    <source>
        <dbReference type="Proteomes" id="UP000076770"/>
    </source>
</evidence>
<dbReference type="CDD" id="cd05403">
    <property type="entry name" value="NT_KNTase_like"/>
    <property type="match status" value="1"/>
</dbReference>
<dbReference type="Proteomes" id="UP000594632">
    <property type="component" value="Chromosome"/>
</dbReference>
<sequence>MGKAKSALKSQVELVKVAIEFINDISNEIKIEDIYVVGSRARGDYLETSDIDLVIISRDFKGLRYIDRLEKLGKYLKARVEFFAFTPEEWNDSASLFVKQMKKEAKRLKDLAKEIGLSF</sequence>
<dbReference type="PANTHER" id="PTHR43449:SF1">
    <property type="entry name" value="POLYMERASE BETA NUCLEOTIDYLTRANSFERASE DOMAIN-CONTAINING PROTEIN"/>
    <property type="match status" value="1"/>
</dbReference>
<dbReference type="InterPro" id="IPR043519">
    <property type="entry name" value="NT_sf"/>
</dbReference>
<reference evidence="4" key="1">
    <citation type="submission" date="2016-04" db="EMBL/GenBank/DDBJ databases">
        <authorList>
            <person name="Shah S.A."/>
            <person name="Garrett R.A."/>
        </authorList>
    </citation>
    <scope>NUCLEOTIDE SEQUENCE [LARGE SCALE GENOMIC DNA]</scope>
    <source>
        <strain evidence="4">ATCC 35091 / DSM 1616 / JCM 8930 / NBRC 15331 / P1</strain>
    </source>
</reference>
<dbReference type="GO" id="GO:0016779">
    <property type="term" value="F:nucleotidyltransferase activity"/>
    <property type="evidence" value="ECO:0007669"/>
    <property type="project" value="InterPro"/>
</dbReference>
<reference evidence="2 5" key="3">
    <citation type="journal article" date="2020" name="Nat. Commun.">
        <title>The structures of two archaeal type IV pili illuminate evolutionary relationships.</title>
        <authorList>
            <person name="Wang F."/>
            <person name="Baquero D.P."/>
            <person name="Su Z."/>
            <person name="Beltran L.C."/>
            <person name="Prangishvili D."/>
            <person name="Krupovic M."/>
            <person name="Egelman E.H."/>
        </authorList>
    </citation>
    <scope>NUCLEOTIDE SEQUENCE [LARGE SCALE GENOMIC DNA]</scope>
    <source>
        <strain evidence="2 5">POZ149</strain>
    </source>
</reference>
<dbReference type="EMBL" id="CP050869">
    <property type="protein sequence ID" value="QPG48771.1"/>
    <property type="molecule type" value="Genomic_DNA"/>
</dbReference>
<dbReference type="Proteomes" id="UP000076770">
    <property type="component" value="Chromosome i"/>
</dbReference>
<dbReference type="PANTHER" id="PTHR43449">
    <property type="entry name" value="NUCLEOTIDYLTRANSFERASE"/>
    <property type="match status" value="1"/>
</dbReference>
<evidence type="ECO:0000259" key="1">
    <source>
        <dbReference type="Pfam" id="PF01909"/>
    </source>
</evidence>
<evidence type="ECO:0000313" key="5">
    <source>
        <dbReference type="Proteomes" id="UP000594632"/>
    </source>
</evidence>
<dbReference type="InterPro" id="IPR002934">
    <property type="entry name" value="Polymerase_NTP_transf_dom"/>
</dbReference>